<dbReference type="Proteomes" id="UP000618579">
    <property type="component" value="Unassembled WGS sequence"/>
</dbReference>
<dbReference type="RefSeq" id="WP_171684996.1">
    <property type="nucleotide sequence ID" value="NZ_WHNZ01000042.1"/>
</dbReference>
<name>A0ABX1ZTL8_9BACL</name>
<evidence type="ECO:0000313" key="2">
    <source>
        <dbReference type="EMBL" id="NOV02163.1"/>
    </source>
</evidence>
<accession>A0ABX1ZTL8</accession>
<keyword evidence="1" id="KW-1133">Transmembrane helix</keyword>
<keyword evidence="3" id="KW-1185">Reference proteome</keyword>
<keyword evidence="1" id="KW-0812">Transmembrane</keyword>
<sequence>MTEEKPYWAKGMAESPFSDKHFTPQLKNKVLIRASAARSKSRFSTIAAATLLPVAIVLFVFVIFTNKDDLTFFDTPTFEVSTGSVAEQKQYYEHGRLLLSVSPQPDARAGEMNGYLFHFEEPFENFSGKTMTIQAAHLGTGLVETVSSEIIKEPSSGYPGLERYAVRFALPLDGMWRIDVKVNDSIYGKLMLHMQKPSWEITPLFQSDVYWLHGIEKKIGFIDAGFIAGKSQKYMWHFWGTDEQLNGPFEVKAVKEGSDNIIKVFASNPLSSANALGGPLNGADRVLPTSMMLPETGRWRLLPYVHGQLLDPIVVDVK</sequence>
<keyword evidence="1" id="KW-0472">Membrane</keyword>
<evidence type="ECO:0000313" key="3">
    <source>
        <dbReference type="Proteomes" id="UP000618579"/>
    </source>
</evidence>
<dbReference type="InterPro" id="IPR032366">
    <property type="entry name" value="DUF4871"/>
</dbReference>
<feature type="transmembrane region" description="Helical" evidence="1">
    <location>
        <begin position="43"/>
        <end position="64"/>
    </location>
</feature>
<protein>
    <submittedName>
        <fullName evidence="2">DUF4871 domain-containing protein</fullName>
    </submittedName>
</protein>
<proteinExistence type="predicted"/>
<comment type="caution">
    <text evidence="2">The sequence shown here is derived from an EMBL/GenBank/DDBJ whole genome shotgun (WGS) entry which is preliminary data.</text>
</comment>
<dbReference type="EMBL" id="WHNZ01000042">
    <property type="protein sequence ID" value="NOV02163.1"/>
    <property type="molecule type" value="Genomic_DNA"/>
</dbReference>
<dbReference type="Pfam" id="PF16167">
    <property type="entry name" value="DUF4871"/>
    <property type="match status" value="1"/>
</dbReference>
<dbReference type="Gene3D" id="2.60.40.3830">
    <property type="match status" value="2"/>
</dbReference>
<reference evidence="2 3" key="1">
    <citation type="submission" date="2019-10" db="EMBL/GenBank/DDBJ databases">
        <title>Description of Paenibacillus pedi sp. nov.</title>
        <authorList>
            <person name="Carlier A."/>
            <person name="Qi S."/>
        </authorList>
    </citation>
    <scope>NUCLEOTIDE SEQUENCE [LARGE SCALE GENOMIC DNA]</scope>
    <source>
        <strain evidence="2 3">LMG 31457</strain>
    </source>
</reference>
<gene>
    <name evidence="2" type="ORF">GC097_19325</name>
</gene>
<evidence type="ECO:0000256" key="1">
    <source>
        <dbReference type="SAM" id="Phobius"/>
    </source>
</evidence>
<organism evidence="2 3">
    <name type="scientific">Paenibacillus planticolens</name>
    <dbReference type="NCBI Taxonomy" id="2654976"/>
    <lineage>
        <taxon>Bacteria</taxon>
        <taxon>Bacillati</taxon>
        <taxon>Bacillota</taxon>
        <taxon>Bacilli</taxon>
        <taxon>Bacillales</taxon>
        <taxon>Paenibacillaceae</taxon>
        <taxon>Paenibacillus</taxon>
    </lineage>
</organism>